<dbReference type="EMBL" id="BJHX01000002">
    <property type="protein sequence ID" value="GDY69111.1"/>
    <property type="molecule type" value="Genomic_DNA"/>
</dbReference>
<reference evidence="1 2" key="1">
    <citation type="submission" date="2019-04" db="EMBL/GenBank/DDBJ databases">
        <title>Draft genome sequences of Streptomyces avermitilis NBRC 14893.</title>
        <authorList>
            <person name="Komaki H."/>
            <person name="Tamura T."/>
            <person name="Hosoyama A."/>
        </authorList>
    </citation>
    <scope>NUCLEOTIDE SEQUENCE [LARGE SCALE GENOMIC DNA]</scope>
    <source>
        <strain evidence="1 2">NBRC 14893</strain>
    </source>
</reference>
<gene>
    <name evidence="1" type="ORF">SAV14893_085040</name>
</gene>
<evidence type="ECO:0000313" key="1">
    <source>
        <dbReference type="EMBL" id="GDY69111.1"/>
    </source>
</evidence>
<protein>
    <submittedName>
        <fullName evidence="1">Uncharacterized protein</fullName>
    </submittedName>
</protein>
<dbReference type="Proteomes" id="UP000302139">
    <property type="component" value="Unassembled WGS sequence"/>
</dbReference>
<dbReference type="AlphaFoldDB" id="A0A4D4MAV9"/>
<sequence>MAGEAHQTVQRLRVRVLYVVDADRQRGAGGEAFEGAADVLHRHGADGGAGGVLGGGVVQQLLQYAEGLPVVRGKPGGTQDGEAGGGGGVQCLAQERTLSTAHSALGDEQFHRAGRAFGKGQPQRAELCFPVDEREFFWFPRGVQTGNSLHDVLISPFSKKACLGDFDCLSKSGRGRAGWVDQHQR</sequence>
<name>A0A4D4MAV9_STRAX</name>
<evidence type="ECO:0000313" key="2">
    <source>
        <dbReference type="Proteomes" id="UP000302139"/>
    </source>
</evidence>
<organism evidence="1 2">
    <name type="scientific">Streptomyces avermitilis</name>
    <dbReference type="NCBI Taxonomy" id="33903"/>
    <lineage>
        <taxon>Bacteria</taxon>
        <taxon>Bacillati</taxon>
        <taxon>Actinomycetota</taxon>
        <taxon>Actinomycetes</taxon>
        <taxon>Kitasatosporales</taxon>
        <taxon>Streptomycetaceae</taxon>
        <taxon>Streptomyces</taxon>
    </lineage>
</organism>
<accession>A0A4D4MAV9</accession>
<proteinExistence type="predicted"/>
<comment type="caution">
    <text evidence="1">The sequence shown here is derived from an EMBL/GenBank/DDBJ whole genome shotgun (WGS) entry which is preliminary data.</text>
</comment>